<reference evidence="1 2" key="1">
    <citation type="journal article" date="2024" name="J Genomics">
        <title>Draft genome sequencing and assembly of Favolaschia claudopus CIRM-BRFM 2984 isolated from oak limbs.</title>
        <authorList>
            <person name="Navarro D."/>
            <person name="Drula E."/>
            <person name="Chaduli D."/>
            <person name="Cazenave R."/>
            <person name="Ahrendt S."/>
            <person name="Wang J."/>
            <person name="Lipzen A."/>
            <person name="Daum C."/>
            <person name="Barry K."/>
            <person name="Grigoriev I.V."/>
            <person name="Favel A."/>
            <person name="Rosso M.N."/>
            <person name="Martin F."/>
        </authorList>
    </citation>
    <scope>NUCLEOTIDE SEQUENCE [LARGE SCALE GENOMIC DNA]</scope>
    <source>
        <strain evidence="1 2">CIRM-BRFM 2984</strain>
    </source>
</reference>
<sequence>MLFVTSMSRGFGVEREDVRWDGRDVGRGGIHPSRRRLWGRRMDAEGSFLMRPRLRLDGELRYVPVLSFVLSVLSSPASVLCPFRFCCSVVHAPHCFAFVSFSSAHCYSFVEADMHLDIPSLYISASHRRGEGEPVHSAPFFFDLICLPTRTSEESKLPARFSAEDKVMQLGCLYTWMDGEGWRHRPVGVRYCKARRILPGPSAYTPSRPAFGPAHQPPHSRIFLLADPHHPSSIPRHTLPDICSLPSRSS</sequence>
<comment type="caution">
    <text evidence="1">The sequence shown here is derived from an EMBL/GenBank/DDBJ whole genome shotgun (WGS) entry which is preliminary data.</text>
</comment>
<evidence type="ECO:0000313" key="2">
    <source>
        <dbReference type="Proteomes" id="UP001362999"/>
    </source>
</evidence>
<dbReference type="Proteomes" id="UP001362999">
    <property type="component" value="Unassembled WGS sequence"/>
</dbReference>
<accession>A0AAV9Z025</accession>
<gene>
    <name evidence="1" type="ORF">R3P38DRAFT_3153613</name>
</gene>
<evidence type="ECO:0000313" key="1">
    <source>
        <dbReference type="EMBL" id="KAK6966629.1"/>
    </source>
</evidence>
<proteinExistence type="predicted"/>
<organism evidence="1 2">
    <name type="scientific">Favolaschia claudopus</name>
    <dbReference type="NCBI Taxonomy" id="2862362"/>
    <lineage>
        <taxon>Eukaryota</taxon>
        <taxon>Fungi</taxon>
        <taxon>Dikarya</taxon>
        <taxon>Basidiomycota</taxon>
        <taxon>Agaricomycotina</taxon>
        <taxon>Agaricomycetes</taxon>
        <taxon>Agaricomycetidae</taxon>
        <taxon>Agaricales</taxon>
        <taxon>Marasmiineae</taxon>
        <taxon>Mycenaceae</taxon>
        <taxon>Favolaschia</taxon>
    </lineage>
</organism>
<keyword evidence="2" id="KW-1185">Reference proteome</keyword>
<protein>
    <submittedName>
        <fullName evidence="1">Uncharacterized protein</fullName>
    </submittedName>
</protein>
<name>A0AAV9Z025_9AGAR</name>
<dbReference type="EMBL" id="JAWWNJ010000263">
    <property type="protein sequence ID" value="KAK6966629.1"/>
    <property type="molecule type" value="Genomic_DNA"/>
</dbReference>
<dbReference type="AlphaFoldDB" id="A0AAV9Z025"/>